<dbReference type="GO" id="GO:0006430">
    <property type="term" value="P:lysyl-tRNA aminoacylation"/>
    <property type="evidence" value="ECO:0007669"/>
    <property type="project" value="TreeGrafter"/>
</dbReference>
<sequence>MAILDLEWINPVCRQGKFPVSEIWAADDEDMDPTYLDAQKTDGKNPYPHEFQVSMSISEYIGQYGDLNNGERREDVAISLRGRIMSNRSSALKLFSYDLHGDGAKVQVMADASVKLGDFVGITGFPGKTRRGGLSIYPKFFEVLSHYLHMMPRQKAAQGSENANVKEVPGIIGLRLRMLFT</sequence>
<name>A0A8B8NUZ8_9MYRT</name>
<dbReference type="GO" id="GO:0000049">
    <property type="term" value="F:tRNA binding"/>
    <property type="evidence" value="ECO:0007669"/>
    <property type="project" value="TreeGrafter"/>
</dbReference>
<dbReference type="GO" id="GO:0004824">
    <property type="term" value="F:lysine-tRNA ligase activity"/>
    <property type="evidence" value="ECO:0007669"/>
    <property type="project" value="UniProtKB-EC"/>
</dbReference>
<gene>
    <name evidence="3" type="primary">LOC115738009</name>
</gene>
<keyword evidence="1" id="KW-0547">Nucleotide-binding</keyword>
<dbReference type="Proteomes" id="UP000827889">
    <property type="component" value="Chromosome 8"/>
</dbReference>
<dbReference type="KEGG" id="rarg:115738009"/>
<dbReference type="GO" id="GO:0005829">
    <property type="term" value="C:cytosol"/>
    <property type="evidence" value="ECO:0007669"/>
    <property type="project" value="TreeGrafter"/>
</dbReference>
<keyword evidence="2" id="KW-1185">Reference proteome</keyword>
<dbReference type="PANTHER" id="PTHR42918:SF9">
    <property type="entry name" value="LYSINE--TRNA LIGASE"/>
    <property type="match status" value="1"/>
</dbReference>
<dbReference type="AlphaFoldDB" id="A0A8B8NUZ8"/>
<accession>A0A8B8NUZ8</accession>
<dbReference type="InterPro" id="IPR044136">
    <property type="entry name" value="Lys-tRNA-ligase_II_N"/>
</dbReference>
<protein>
    <submittedName>
        <fullName evidence="3">Lysine--tRNA ligase, cytoplasmic-like</fullName>
    </submittedName>
</protein>
<dbReference type="Gene3D" id="2.40.50.140">
    <property type="entry name" value="Nucleic acid-binding proteins"/>
    <property type="match status" value="1"/>
</dbReference>
<dbReference type="InterPro" id="IPR012340">
    <property type="entry name" value="NA-bd_OB-fold"/>
</dbReference>
<dbReference type="CDD" id="cd04322">
    <property type="entry name" value="LysRS_N"/>
    <property type="match status" value="1"/>
</dbReference>
<dbReference type="RefSeq" id="XP_030526345.2">
    <property type="nucleotide sequence ID" value="XM_030670485.2"/>
</dbReference>
<proteinExistence type="predicted"/>
<dbReference type="GO" id="GO:0005524">
    <property type="term" value="F:ATP binding"/>
    <property type="evidence" value="ECO:0007669"/>
    <property type="project" value="UniProtKB-KW"/>
</dbReference>
<reference evidence="3" key="1">
    <citation type="submission" date="2025-08" db="UniProtKB">
        <authorList>
            <consortium name="RefSeq"/>
        </authorList>
    </citation>
    <scope>IDENTIFICATION</scope>
    <source>
        <tissue evidence="3">Leaf</tissue>
    </source>
</reference>
<dbReference type="GeneID" id="115738009"/>
<evidence type="ECO:0000313" key="3">
    <source>
        <dbReference type="RefSeq" id="XP_030526345.2"/>
    </source>
</evidence>
<dbReference type="PANTHER" id="PTHR42918">
    <property type="entry name" value="LYSYL-TRNA SYNTHETASE"/>
    <property type="match status" value="1"/>
</dbReference>
<evidence type="ECO:0000313" key="2">
    <source>
        <dbReference type="Proteomes" id="UP000827889"/>
    </source>
</evidence>
<dbReference type="SUPFAM" id="SSF50249">
    <property type="entry name" value="Nucleic acid-binding proteins"/>
    <property type="match status" value="1"/>
</dbReference>
<evidence type="ECO:0000256" key="1">
    <source>
        <dbReference type="ARBA" id="ARBA00022741"/>
    </source>
</evidence>
<organism evidence="2 3">
    <name type="scientific">Rhodamnia argentea</name>
    <dbReference type="NCBI Taxonomy" id="178133"/>
    <lineage>
        <taxon>Eukaryota</taxon>
        <taxon>Viridiplantae</taxon>
        <taxon>Streptophyta</taxon>
        <taxon>Embryophyta</taxon>
        <taxon>Tracheophyta</taxon>
        <taxon>Spermatophyta</taxon>
        <taxon>Magnoliopsida</taxon>
        <taxon>eudicotyledons</taxon>
        <taxon>Gunneridae</taxon>
        <taxon>Pentapetalae</taxon>
        <taxon>rosids</taxon>
        <taxon>malvids</taxon>
        <taxon>Myrtales</taxon>
        <taxon>Myrtaceae</taxon>
        <taxon>Myrtoideae</taxon>
        <taxon>Myrteae</taxon>
        <taxon>Australasian group</taxon>
        <taxon>Rhodamnia</taxon>
    </lineage>
</organism>